<dbReference type="InterPro" id="IPR056912">
    <property type="entry name" value="Phage_JBD30_tail_term-like"/>
</dbReference>
<name>A0A368YI10_9RHOB</name>
<sequence>MLTAIVTRLRSELLPAETPDVVLVEDIDELSNYAGQVESGSVIVVPFREQASAQSLATGGHRQRVALQFLTGVVIRHYDNLMGAERAVQFDGHVRRIEAALAGWEPAGAISPCALVSGESSPIEKGVSIYVQTWETARFLTGA</sequence>
<accession>A0A368YI10</accession>
<keyword evidence="2" id="KW-1185">Reference proteome</keyword>
<dbReference type="InterPro" id="IPR038042">
    <property type="entry name" value="Gp37-like"/>
</dbReference>
<protein>
    <recommendedName>
        <fullName evidence="3">Gp37 protein</fullName>
    </recommendedName>
</protein>
<dbReference type="AlphaFoldDB" id="A0A368YI10"/>
<dbReference type="RefSeq" id="WP_114350988.1">
    <property type="nucleotide sequence ID" value="NZ_QPJL01000056.1"/>
</dbReference>
<evidence type="ECO:0000313" key="2">
    <source>
        <dbReference type="Proteomes" id="UP000253345"/>
    </source>
</evidence>
<dbReference type="Proteomes" id="UP000253345">
    <property type="component" value="Unassembled WGS sequence"/>
</dbReference>
<dbReference type="OrthoDB" id="8371462at2"/>
<dbReference type="Pfam" id="PF23840">
    <property type="entry name" value="Phage_tail_terminator"/>
    <property type="match status" value="1"/>
</dbReference>
<gene>
    <name evidence="1" type="ORF">DFP89_1568</name>
</gene>
<comment type="caution">
    <text evidence="1">The sequence shown here is derived from an EMBL/GenBank/DDBJ whole genome shotgun (WGS) entry which is preliminary data.</text>
</comment>
<evidence type="ECO:0008006" key="3">
    <source>
        <dbReference type="Google" id="ProtNLM"/>
    </source>
</evidence>
<reference evidence="1 2" key="1">
    <citation type="submission" date="2018-07" db="EMBL/GenBank/DDBJ databases">
        <title>Genomic Encyclopedia of Type Strains, Phase III (KMG-III): the genomes of soil and plant-associated and newly described type strains.</title>
        <authorList>
            <person name="Whitman W."/>
        </authorList>
    </citation>
    <scope>NUCLEOTIDE SEQUENCE [LARGE SCALE GENOMIC DNA]</scope>
    <source>
        <strain evidence="1 2">CECT 8525</strain>
    </source>
</reference>
<proteinExistence type="predicted"/>
<dbReference type="Gene3D" id="3.30.2000.10">
    <property type="entry name" value="Phage tail protein-like"/>
    <property type="match status" value="1"/>
</dbReference>
<dbReference type="EMBL" id="QPJL01000056">
    <property type="protein sequence ID" value="RCW77814.1"/>
    <property type="molecule type" value="Genomic_DNA"/>
</dbReference>
<evidence type="ECO:0000313" key="1">
    <source>
        <dbReference type="EMBL" id="RCW77814.1"/>
    </source>
</evidence>
<organism evidence="1 2">
    <name type="scientific">Paracoccus lutimaris</name>
    <dbReference type="NCBI Taxonomy" id="1490030"/>
    <lineage>
        <taxon>Bacteria</taxon>
        <taxon>Pseudomonadati</taxon>
        <taxon>Pseudomonadota</taxon>
        <taxon>Alphaproteobacteria</taxon>
        <taxon>Rhodobacterales</taxon>
        <taxon>Paracoccaceae</taxon>
        <taxon>Paracoccus</taxon>
    </lineage>
</organism>